<dbReference type="PANTHER" id="PTHR13947">
    <property type="entry name" value="GNAT FAMILY N-ACETYLTRANSFERASE"/>
    <property type="match status" value="1"/>
</dbReference>
<reference evidence="3 4" key="1">
    <citation type="submission" date="2018-08" db="EMBL/GenBank/DDBJ databases">
        <title>Draft genome sequences of two Aspergillus turcosus clinical strains isolated from bronchoalveolar lavage fluid: one azole-susceptible and the other azole-resistant.</title>
        <authorList>
            <person name="Parent-Michaud M."/>
            <person name="Dufresne P.J."/>
            <person name="Fournier E."/>
            <person name="Martineau C."/>
            <person name="Moreira S."/>
            <person name="Perkins V."/>
            <person name="De Repentigny L."/>
            <person name="Dufresne S.F."/>
        </authorList>
    </citation>
    <scope>NUCLEOTIDE SEQUENCE [LARGE SCALE GENOMIC DNA]</scope>
    <source>
        <strain evidence="3">HMR AF 1038</strain>
    </source>
</reference>
<dbReference type="GO" id="GO:0008080">
    <property type="term" value="F:N-acetyltransferase activity"/>
    <property type="evidence" value="ECO:0007669"/>
    <property type="project" value="InterPro"/>
</dbReference>
<dbReference type="InterPro" id="IPR050769">
    <property type="entry name" value="NAT_camello-type"/>
</dbReference>
<comment type="caution">
    <text evidence="3">The sequence shown here is derived from an EMBL/GenBank/DDBJ whole genome shotgun (WGS) entry which is preliminary data.</text>
</comment>
<dbReference type="OrthoDB" id="41532at2759"/>
<dbReference type="InterPro" id="IPR000182">
    <property type="entry name" value="GNAT_dom"/>
</dbReference>
<protein>
    <recommendedName>
        <fullName evidence="2">N-acetyltransferase domain-containing protein</fullName>
    </recommendedName>
</protein>
<sequence length="555" mass="61550">MAQPATLPTNSITIRTHQPADIDWIISRHGTLYADEYNFNDKFVALVSKIASDFQQNYDPTSERCWIAERTDKTVNEPVGCMMLVKDIDSPDTARLRLLLVEPSARGMGVGRSLIKQCIQFAREVGYKRVVLWTQSILGSARRLYKAEGFQLVKEEKHEGFGTTLHARETSGVISKRNARNYSSSANLNFDFSLLKVEPPAEYRELGVTLSSQRRTAAESGSHHSTARKLATLFQSILPSMPRLVAAYGRRASDISSSDAVNPRGTTKHGAFQDFVELDGTTIWAAATSGPPAIAIMPRQAFAALCMLESGSLDIDPEDLQRVFAISSGESLYIAAPLLCDPGIELPPYAIRRVIGNIGRHGITLMIPPASPEVRNADPEHWNLVNHNESDGKLEDGFLSTSLHVRFTGFLLAVDVGRHGSQLREISFAEAVISVFDSGNWVADINVLESLEDGSLVRIQQSRECESSRVESMPAFDSVTIENWDEILDPPTEPAVFKTHGNWQARLGAMIICINLQHRVMLFQNHRCWSCADKAAGEQDYMEAILESFIRQSSR</sequence>
<dbReference type="InterPro" id="IPR016181">
    <property type="entry name" value="Acyl_CoA_acyltransferase"/>
</dbReference>
<accession>A0A397HLI3</accession>
<keyword evidence="1" id="KW-0808">Transferase</keyword>
<dbReference type="Proteomes" id="UP000215289">
    <property type="component" value="Unassembled WGS sequence"/>
</dbReference>
<dbReference type="STRING" id="1245748.A0A397HLI3"/>
<keyword evidence="4" id="KW-1185">Reference proteome</keyword>
<dbReference type="AlphaFoldDB" id="A0A397HLI3"/>
<evidence type="ECO:0000313" key="4">
    <source>
        <dbReference type="Proteomes" id="UP000215289"/>
    </source>
</evidence>
<dbReference type="SUPFAM" id="SSF55729">
    <property type="entry name" value="Acyl-CoA N-acyltransferases (Nat)"/>
    <property type="match status" value="1"/>
</dbReference>
<name>A0A397HLI3_9EURO</name>
<organism evidence="3 4">
    <name type="scientific">Aspergillus turcosus</name>
    <dbReference type="NCBI Taxonomy" id="1245748"/>
    <lineage>
        <taxon>Eukaryota</taxon>
        <taxon>Fungi</taxon>
        <taxon>Dikarya</taxon>
        <taxon>Ascomycota</taxon>
        <taxon>Pezizomycotina</taxon>
        <taxon>Eurotiomycetes</taxon>
        <taxon>Eurotiomycetidae</taxon>
        <taxon>Eurotiales</taxon>
        <taxon>Aspergillaceae</taxon>
        <taxon>Aspergillus</taxon>
        <taxon>Aspergillus subgen. Fumigati</taxon>
    </lineage>
</organism>
<evidence type="ECO:0000313" key="3">
    <source>
        <dbReference type="EMBL" id="RLL97408.1"/>
    </source>
</evidence>
<proteinExistence type="predicted"/>
<dbReference type="EMBL" id="NIDN02000079">
    <property type="protein sequence ID" value="RLL97408.1"/>
    <property type="molecule type" value="Genomic_DNA"/>
</dbReference>
<dbReference type="Pfam" id="PF00583">
    <property type="entry name" value="Acetyltransf_1"/>
    <property type="match status" value="1"/>
</dbReference>
<dbReference type="CDD" id="cd04301">
    <property type="entry name" value="NAT_SF"/>
    <property type="match status" value="1"/>
</dbReference>
<evidence type="ECO:0000256" key="1">
    <source>
        <dbReference type="ARBA" id="ARBA00022679"/>
    </source>
</evidence>
<dbReference type="Gene3D" id="3.40.630.30">
    <property type="match status" value="1"/>
</dbReference>
<gene>
    <name evidence="3" type="ORF">CFD26_107127</name>
</gene>
<evidence type="ECO:0000259" key="2">
    <source>
        <dbReference type="PROSITE" id="PS51186"/>
    </source>
</evidence>
<dbReference type="PANTHER" id="PTHR13947:SF37">
    <property type="entry name" value="LD18367P"/>
    <property type="match status" value="1"/>
</dbReference>
<feature type="domain" description="N-acetyltransferase" evidence="2">
    <location>
        <begin position="12"/>
        <end position="171"/>
    </location>
</feature>
<dbReference type="PROSITE" id="PS51186">
    <property type="entry name" value="GNAT"/>
    <property type="match status" value="1"/>
</dbReference>